<dbReference type="InterPro" id="IPR005149">
    <property type="entry name" value="Tscrpt_reg_PadR_N"/>
</dbReference>
<reference evidence="2 3" key="1">
    <citation type="submission" date="2020-05" db="EMBL/GenBank/DDBJ databases">
        <title>Strain PA2F3 complete genome.</title>
        <authorList>
            <person name="Kim Y.-S."/>
            <person name="Kim S.-J."/>
            <person name="Jung H.-k."/>
            <person name="Kim S.-E."/>
            <person name="Kim K.-H."/>
        </authorList>
    </citation>
    <scope>NUCLEOTIDE SEQUENCE [LARGE SCALE GENOMIC DNA]</scope>
    <source>
        <strain evidence="2 3">PA2F3</strain>
    </source>
</reference>
<name>A0A7D4U622_9MICO</name>
<dbReference type="Pfam" id="PF03551">
    <property type="entry name" value="PadR"/>
    <property type="match status" value="1"/>
</dbReference>
<accession>A0A7D4U622</accession>
<organism evidence="2 3">
    <name type="scientific">Microbacterium hominis</name>
    <dbReference type="NCBI Taxonomy" id="162426"/>
    <lineage>
        <taxon>Bacteria</taxon>
        <taxon>Bacillati</taxon>
        <taxon>Actinomycetota</taxon>
        <taxon>Actinomycetes</taxon>
        <taxon>Micrococcales</taxon>
        <taxon>Microbacteriaceae</taxon>
        <taxon>Microbacterium</taxon>
    </lineage>
</organism>
<dbReference type="RefSeq" id="WP_172991050.1">
    <property type="nucleotide sequence ID" value="NZ_CP054038.1"/>
</dbReference>
<feature type="domain" description="Transcription regulator PadR N-terminal" evidence="1">
    <location>
        <begin position="11"/>
        <end position="78"/>
    </location>
</feature>
<dbReference type="EMBL" id="CP054038">
    <property type="protein sequence ID" value="QKJ20625.1"/>
    <property type="molecule type" value="Genomic_DNA"/>
</dbReference>
<gene>
    <name evidence="2" type="ORF">HQM25_15555</name>
</gene>
<dbReference type="Gene3D" id="1.10.10.10">
    <property type="entry name" value="Winged helix-like DNA-binding domain superfamily/Winged helix DNA-binding domain"/>
    <property type="match status" value="1"/>
</dbReference>
<dbReference type="PANTHER" id="PTHR43252:SF4">
    <property type="entry name" value="TRANSCRIPTIONAL REGULATORY PROTEIN"/>
    <property type="match status" value="1"/>
</dbReference>
<proteinExistence type="predicted"/>
<dbReference type="AlphaFoldDB" id="A0A7D4U622"/>
<dbReference type="PANTHER" id="PTHR43252">
    <property type="entry name" value="TRANSCRIPTIONAL REGULATOR YQJI"/>
    <property type="match status" value="1"/>
</dbReference>
<evidence type="ECO:0000313" key="3">
    <source>
        <dbReference type="Proteomes" id="UP000502498"/>
    </source>
</evidence>
<evidence type="ECO:0000313" key="2">
    <source>
        <dbReference type="EMBL" id="QKJ20625.1"/>
    </source>
</evidence>
<evidence type="ECO:0000259" key="1">
    <source>
        <dbReference type="Pfam" id="PF03551"/>
    </source>
</evidence>
<dbReference type="InterPro" id="IPR036388">
    <property type="entry name" value="WH-like_DNA-bd_sf"/>
</dbReference>
<sequence length="200" mass="22933">MKLEILLFGTLFDHPSTGYEIKRHFDTSARFARSNTTMSQVYRTLASMEARGWVTHTVESRAGANDAKRYALTEEGLGAFQDWIDSPYNPPSRFQDPDFAVRLSNAGHMSEEQLMRLLDTEIETRLAEVAKYRGRDRERFPRSTGLSAERLAELEEWTHRRGASEMDRHIASLMDLRARLMDGRPLIDREDVPAAEGAQR</sequence>
<protein>
    <submittedName>
        <fullName evidence="2">PadR family transcriptional regulator</fullName>
    </submittedName>
</protein>
<dbReference type="SUPFAM" id="SSF46785">
    <property type="entry name" value="Winged helix' DNA-binding domain"/>
    <property type="match status" value="1"/>
</dbReference>
<dbReference type="InterPro" id="IPR036390">
    <property type="entry name" value="WH_DNA-bd_sf"/>
</dbReference>
<dbReference type="Proteomes" id="UP000502498">
    <property type="component" value="Chromosome"/>
</dbReference>